<feature type="compositionally biased region" description="Basic and acidic residues" evidence="1">
    <location>
        <begin position="26"/>
        <end position="36"/>
    </location>
</feature>
<comment type="caution">
    <text evidence="3">The sequence shown here is derived from an EMBL/GenBank/DDBJ whole genome shotgun (WGS) entry which is preliminary data.</text>
</comment>
<evidence type="ECO:0000256" key="2">
    <source>
        <dbReference type="SAM" id="Phobius"/>
    </source>
</evidence>
<reference evidence="3 4" key="1">
    <citation type="journal article" date="2019" name="Int. J. Syst. Evol. Microbiol.">
        <title>The Global Catalogue of Microorganisms (GCM) 10K type strain sequencing project: providing services to taxonomists for standard genome sequencing and annotation.</title>
        <authorList>
            <consortium name="The Broad Institute Genomics Platform"/>
            <consortium name="The Broad Institute Genome Sequencing Center for Infectious Disease"/>
            <person name="Wu L."/>
            <person name="Ma J."/>
        </authorList>
    </citation>
    <scope>NUCLEOTIDE SEQUENCE [LARGE SCALE GENOMIC DNA]</scope>
    <source>
        <strain evidence="3 4">JCM 3272</strain>
    </source>
</reference>
<name>A0ABN3HBZ0_9ACTN</name>
<dbReference type="Proteomes" id="UP001501444">
    <property type="component" value="Unassembled WGS sequence"/>
</dbReference>
<evidence type="ECO:0000313" key="4">
    <source>
        <dbReference type="Proteomes" id="UP001501444"/>
    </source>
</evidence>
<feature type="region of interest" description="Disordered" evidence="1">
    <location>
        <begin position="17"/>
        <end position="36"/>
    </location>
</feature>
<keyword evidence="2" id="KW-1133">Transmembrane helix</keyword>
<feature type="compositionally biased region" description="Basic and acidic residues" evidence="1">
    <location>
        <begin position="55"/>
        <end position="72"/>
    </location>
</feature>
<proteinExistence type="predicted"/>
<feature type="transmembrane region" description="Helical" evidence="2">
    <location>
        <begin position="112"/>
        <end position="133"/>
    </location>
</feature>
<gene>
    <name evidence="3" type="ORF">GCM10010170_079220</name>
</gene>
<dbReference type="SUPFAM" id="SSF57938">
    <property type="entry name" value="DnaJ/Hsp40 cysteine-rich domain"/>
    <property type="match status" value="1"/>
</dbReference>
<sequence>MLPVIEAHRCVTMATRDPDFGAARPTRRDQPGRTERTADAFRVRHGAAWSPTGFDRGRRVSEGPPDRESRECDRCGGRGRLFPHDLGPPGWVIPADICPECEGSGSGEDAGVACLILVMLAAGVVACLCYWGGTLLSR</sequence>
<dbReference type="InterPro" id="IPR036410">
    <property type="entry name" value="HSP_DnaJ_Cys-rich_dom_sf"/>
</dbReference>
<organism evidence="3 4">
    <name type="scientific">Dactylosporangium salmoneum</name>
    <dbReference type="NCBI Taxonomy" id="53361"/>
    <lineage>
        <taxon>Bacteria</taxon>
        <taxon>Bacillati</taxon>
        <taxon>Actinomycetota</taxon>
        <taxon>Actinomycetes</taxon>
        <taxon>Micromonosporales</taxon>
        <taxon>Micromonosporaceae</taxon>
        <taxon>Dactylosporangium</taxon>
    </lineage>
</organism>
<evidence type="ECO:0000256" key="1">
    <source>
        <dbReference type="SAM" id="MobiDB-lite"/>
    </source>
</evidence>
<accession>A0ABN3HBZ0</accession>
<feature type="region of interest" description="Disordered" evidence="1">
    <location>
        <begin position="50"/>
        <end position="72"/>
    </location>
</feature>
<evidence type="ECO:0000313" key="3">
    <source>
        <dbReference type="EMBL" id="GAA2375548.1"/>
    </source>
</evidence>
<dbReference type="EMBL" id="BAAARV010000078">
    <property type="protein sequence ID" value="GAA2375548.1"/>
    <property type="molecule type" value="Genomic_DNA"/>
</dbReference>
<keyword evidence="2" id="KW-0472">Membrane</keyword>
<keyword evidence="4" id="KW-1185">Reference proteome</keyword>
<protein>
    <submittedName>
        <fullName evidence="3">Uncharacterized protein</fullName>
    </submittedName>
</protein>
<keyword evidence="2" id="KW-0812">Transmembrane</keyword>